<dbReference type="Gene3D" id="3.90.226.10">
    <property type="entry name" value="2-enoyl-CoA Hydratase, Chain A, domain 1"/>
    <property type="match status" value="1"/>
</dbReference>
<dbReference type="EC" id="3.4.21.-" evidence="7"/>
<dbReference type="RefSeq" id="WP_204702019.1">
    <property type="nucleotide sequence ID" value="NZ_JAFBDQ010000010.1"/>
</dbReference>
<feature type="domain" description="Peptidase S49" evidence="6">
    <location>
        <begin position="119"/>
        <end position="270"/>
    </location>
</feature>
<protein>
    <submittedName>
        <fullName evidence="7">Protease-4</fullName>
        <ecNumber evidence="7">3.4.21.-</ecNumber>
    </submittedName>
</protein>
<dbReference type="InterPro" id="IPR029045">
    <property type="entry name" value="ClpP/crotonase-like_dom_sf"/>
</dbReference>
<comment type="similarity">
    <text evidence="1">Belongs to the peptidase S49 family.</text>
</comment>
<evidence type="ECO:0000313" key="7">
    <source>
        <dbReference type="EMBL" id="MBM7557270.1"/>
    </source>
</evidence>
<sequence length="338" mass="36944">MELSTKKIFIGFLVFALLFLIFLGIVGGFLITKSFGSMGNKSKGKDNIAVINVTGPIMAGSSGGVFGGNEMASSRDIMKQIQKAKDDKSIKALLLRVNTPGGSSAASDSIYRELDKFKQATEKAIVVSMGDVAASGGYYISANADEIFASPSTITGSIGVIMKFTNMQDLYDKIGVDSVTIKSGPHKDIGSPNREMTTEEKKMLQDMVDNVYQQFVTAVAEGRDMPKKEVMELADGRIYNGAKAKKLGLVDKLGTFYDAVDRTAKLANIKGEPNLVYYNEASPIERLLGSINKLLTNVLFKRAIEGQLPTNNKQSQIMYQQLIQQREKTNLDNLKLQY</sequence>
<dbReference type="InterPro" id="IPR004635">
    <property type="entry name" value="Pept_S49_SppA"/>
</dbReference>
<comment type="caution">
    <text evidence="7">The sequence shown here is derived from an EMBL/GenBank/DDBJ whole genome shotgun (WGS) entry which is preliminary data.</text>
</comment>
<dbReference type="EMBL" id="JAFBDQ010000010">
    <property type="protein sequence ID" value="MBM7557270.1"/>
    <property type="molecule type" value="Genomic_DNA"/>
</dbReference>
<reference evidence="7" key="1">
    <citation type="submission" date="2021-01" db="EMBL/GenBank/DDBJ databases">
        <title>Genomic Encyclopedia of Type Strains, Phase IV (KMG-IV): sequencing the most valuable type-strain genomes for metagenomic binning, comparative biology and taxonomic classification.</title>
        <authorList>
            <person name="Goeker M."/>
        </authorList>
    </citation>
    <scope>NUCLEOTIDE SEQUENCE</scope>
    <source>
        <strain evidence="7">DSM 23230</strain>
    </source>
</reference>
<dbReference type="NCBIfam" id="TIGR00706">
    <property type="entry name" value="SppA_dom"/>
    <property type="match status" value="1"/>
</dbReference>
<dbReference type="AlphaFoldDB" id="A0A939BMS0"/>
<evidence type="ECO:0000256" key="1">
    <source>
        <dbReference type="ARBA" id="ARBA00008683"/>
    </source>
</evidence>
<dbReference type="PANTHER" id="PTHR42987">
    <property type="entry name" value="PEPTIDASE S49"/>
    <property type="match status" value="1"/>
</dbReference>
<dbReference type="Proteomes" id="UP000774000">
    <property type="component" value="Unassembled WGS sequence"/>
</dbReference>
<evidence type="ECO:0000256" key="2">
    <source>
        <dbReference type="ARBA" id="ARBA00022670"/>
    </source>
</evidence>
<dbReference type="CDD" id="cd07023">
    <property type="entry name" value="S49_Sppa_N_C"/>
    <property type="match status" value="1"/>
</dbReference>
<dbReference type="Gene3D" id="6.20.330.10">
    <property type="match status" value="1"/>
</dbReference>
<dbReference type="GO" id="GO:0008236">
    <property type="term" value="F:serine-type peptidase activity"/>
    <property type="evidence" value="ECO:0007669"/>
    <property type="project" value="UniProtKB-KW"/>
</dbReference>
<feature type="transmembrane region" description="Helical" evidence="5">
    <location>
        <begin position="12"/>
        <end position="31"/>
    </location>
</feature>
<evidence type="ECO:0000256" key="5">
    <source>
        <dbReference type="SAM" id="Phobius"/>
    </source>
</evidence>
<evidence type="ECO:0000259" key="6">
    <source>
        <dbReference type="Pfam" id="PF01343"/>
    </source>
</evidence>
<dbReference type="Pfam" id="PF01343">
    <property type="entry name" value="Peptidase_S49"/>
    <property type="match status" value="1"/>
</dbReference>
<gene>
    <name evidence="7" type="ORF">JOC47_002125</name>
</gene>
<keyword evidence="4" id="KW-0720">Serine protease</keyword>
<proteinExistence type="inferred from homology"/>
<dbReference type="PANTHER" id="PTHR42987:SF4">
    <property type="entry name" value="PROTEASE SOHB-RELATED"/>
    <property type="match status" value="1"/>
</dbReference>
<accession>A0A939BMS0</accession>
<keyword evidence="5" id="KW-0812">Transmembrane</keyword>
<name>A0A939BMS0_9FIRM</name>
<keyword evidence="5" id="KW-1133">Transmembrane helix</keyword>
<keyword evidence="3 7" id="KW-0378">Hydrolase</keyword>
<dbReference type="GO" id="GO:0006508">
    <property type="term" value="P:proteolysis"/>
    <property type="evidence" value="ECO:0007669"/>
    <property type="project" value="UniProtKB-KW"/>
</dbReference>
<evidence type="ECO:0000256" key="4">
    <source>
        <dbReference type="ARBA" id="ARBA00022825"/>
    </source>
</evidence>
<dbReference type="InterPro" id="IPR047272">
    <property type="entry name" value="S49_SppA_C"/>
</dbReference>
<keyword evidence="8" id="KW-1185">Reference proteome</keyword>
<dbReference type="SUPFAM" id="SSF52096">
    <property type="entry name" value="ClpP/crotonase"/>
    <property type="match status" value="1"/>
</dbReference>
<keyword evidence="2 7" id="KW-0645">Protease</keyword>
<dbReference type="InterPro" id="IPR002142">
    <property type="entry name" value="Peptidase_S49"/>
</dbReference>
<keyword evidence="5" id="KW-0472">Membrane</keyword>
<organism evidence="7 8">
    <name type="scientific">Halanaerobacter jeridensis</name>
    <dbReference type="NCBI Taxonomy" id="706427"/>
    <lineage>
        <taxon>Bacteria</taxon>
        <taxon>Bacillati</taxon>
        <taxon>Bacillota</taxon>
        <taxon>Clostridia</taxon>
        <taxon>Halanaerobiales</taxon>
        <taxon>Halobacteroidaceae</taxon>
        <taxon>Halanaerobacter</taxon>
    </lineage>
</organism>
<evidence type="ECO:0000313" key="8">
    <source>
        <dbReference type="Proteomes" id="UP000774000"/>
    </source>
</evidence>
<evidence type="ECO:0000256" key="3">
    <source>
        <dbReference type="ARBA" id="ARBA00022801"/>
    </source>
</evidence>